<comment type="function">
    <text evidence="2">An aminoacyl-tRNA editing enzyme that deacylates mischarged D-aminoacyl-tRNAs. Also deacylates mischarged glycyl-tRNA(Ala), protecting cells against glycine mischarging by AlaRS. Acts via tRNA-based rather than protein-based catalysis; rejects L-amino acids rather than detecting D-amino acids in the active site. By recycling D-aminoacyl-tRNA to D-amino acids and free tRNA molecules, this enzyme counteracts the toxicity associated with the formation of D-aminoacyl-tRNA entities in vivo and helps enforce protein L-homochirality.</text>
</comment>
<reference evidence="3" key="1">
    <citation type="submission" date="2019-03" db="EMBL/GenBank/DDBJ databases">
        <title>Lake Tanganyika Metagenome-Assembled Genomes (MAGs).</title>
        <authorList>
            <person name="Tran P."/>
        </authorList>
    </citation>
    <scope>NUCLEOTIDE SEQUENCE</scope>
    <source>
        <strain evidence="3">K_DeepCast_150m_m2_040</strain>
    </source>
</reference>
<dbReference type="EC" id="3.1.1.96" evidence="2"/>
<dbReference type="Gene3D" id="3.50.80.10">
    <property type="entry name" value="D-tyrosyl-tRNA(Tyr) deacylase"/>
    <property type="match status" value="1"/>
</dbReference>
<dbReference type="EC" id="3.1.1.-" evidence="2"/>
<organism evidence="3 4">
    <name type="scientific">candidate division WOR-3 bacterium</name>
    <dbReference type="NCBI Taxonomy" id="2052148"/>
    <lineage>
        <taxon>Bacteria</taxon>
        <taxon>Bacteria division WOR-3</taxon>
    </lineage>
</organism>
<dbReference type="Pfam" id="PF02580">
    <property type="entry name" value="Tyr_Deacylase"/>
    <property type="match status" value="1"/>
</dbReference>
<dbReference type="GO" id="GO:0043908">
    <property type="term" value="F:Ser(Gly)-tRNA(Ala) hydrolase activity"/>
    <property type="evidence" value="ECO:0007669"/>
    <property type="project" value="UniProtKB-UniRule"/>
</dbReference>
<dbReference type="GO" id="GO:0051500">
    <property type="term" value="F:D-tyrosyl-tRNA(Tyr) deacylase activity"/>
    <property type="evidence" value="ECO:0007669"/>
    <property type="project" value="TreeGrafter"/>
</dbReference>
<dbReference type="HAMAP" id="MF_00518">
    <property type="entry name" value="Deacylase_Dtd"/>
    <property type="match status" value="1"/>
</dbReference>
<comment type="catalytic activity">
    <reaction evidence="2">
        <text>glycyl-tRNA(Ala) + H2O = tRNA(Ala) + glycine + H(+)</text>
        <dbReference type="Rhea" id="RHEA:53744"/>
        <dbReference type="Rhea" id="RHEA-COMP:9657"/>
        <dbReference type="Rhea" id="RHEA-COMP:13640"/>
        <dbReference type="ChEBI" id="CHEBI:15377"/>
        <dbReference type="ChEBI" id="CHEBI:15378"/>
        <dbReference type="ChEBI" id="CHEBI:57305"/>
        <dbReference type="ChEBI" id="CHEBI:78442"/>
        <dbReference type="ChEBI" id="CHEBI:78522"/>
    </reaction>
</comment>
<dbReference type="Proteomes" id="UP000779900">
    <property type="component" value="Unassembled WGS sequence"/>
</dbReference>
<comment type="similarity">
    <text evidence="1 2">Belongs to the DTD family.</text>
</comment>
<comment type="domain">
    <text evidence="2">A Gly-cisPro motif from one monomer fits into the active site of the other monomer to allow specific chiral rejection of L-amino acids.</text>
</comment>
<protein>
    <recommendedName>
        <fullName evidence="2">D-aminoacyl-tRNA deacylase</fullName>
        <shortName evidence="2">DTD</shortName>
        <ecNumber evidence="2">3.1.1.96</ecNumber>
    </recommendedName>
    <alternativeName>
        <fullName evidence="2">Gly-tRNA(Ala) deacylase</fullName>
        <ecNumber evidence="2">3.1.1.-</ecNumber>
    </alternativeName>
</protein>
<comment type="caution">
    <text evidence="3">The sequence shown here is derived from an EMBL/GenBank/DDBJ whole genome shotgun (WGS) entry which is preliminary data.</text>
</comment>
<dbReference type="SUPFAM" id="SSF69500">
    <property type="entry name" value="DTD-like"/>
    <property type="match status" value="1"/>
</dbReference>
<evidence type="ECO:0000256" key="1">
    <source>
        <dbReference type="ARBA" id="ARBA00009673"/>
    </source>
</evidence>
<comment type="subcellular location">
    <subcellularLocation>
        <location evidence="2">Cytoplasm</location>
    </subcellularLocation>
</comment>
<evidence type="ECO:0000313" key="4">
    <source>
        <dbReference type="Proteomes" id="UP000779900"/>
    </source>
</evidence>
<dbReference type="FunFam" id="3.50.80.10:FF:000001">
    <property type="entry name" value="D-aminoacyl-tRNA deacylase"/>
    <property type="match status" value="1"/>
</dbReference>
<dbReference type="GO" id="GO:0000049">
    <property type="term" value="F:tRNA binding"/>
    <property type="evidence" value="ECO:0007669"/>
    <property type="project" value="UniProtKB-UniRule"/>
</dbReference>
<dbReference type="GO" id="GO:0005737">
    <property type="term" value="C:cytoplasm"/>
    <property type="evidence" value="ECO:0007669"/>
    <property type="project" value="UniProtKB-SubCell"/>
</dbReference>
<comment type="catalytic activity">
    <reaction evidence="2">
        <text>a D-aminoacyl-tRNA + H2O = a tRNA + a D-alpha-amino acid + H(+)</text>
        <dbReference type="Rhea" id="RHEA:13953"/>
        <dbReference type="Rhea" id="RHEA-COMP:10123"/>
        <dbReference type="Rhea" id="RHEA-COMP:10124"/>
        <dbReference type="ChEBI" id="CHEBI:15377"/>
        <dbReference type="ChEBI" id="CHEBI:15378"/>
        <dbReference type="ChEBI" id="CHEBI:59871"/>
        <dbReference type="ChEBI" id="CHEBI:78442"/>
        <dbReference type="ChEBI" id="CHEBI:79333"/>
        <dbReference type="EC" id="3.1.1.96"/>
    </reaction>
</comment>
<sequence length="153" mass="16654">MRVAVQRVTRAKVTVGSETTGEIGPGMLLLVGVGREDNEETCCRMAAKVSRLRIFDDDAGRMNLSLLDTHGQALVVSQFTLYADTSRGLRPSFTNAGAPERAKELYERFVSELAYLGVPTRTGRFGAKMDVELVNDGPVTLMLEEPERSTASG</sequence>
<comment type="subunit">
    <text evidence="2">Homodimer.</text>
</comment>
<name>A0A938BUV0_UNCW3</name>
<dbReference type="GO" id="GO:0106026">
    <property type="term" value="F:Gly-tRNA(Ala) deacylase activity"/>
    <property type="evidence" value="ECO:0007669"/>
    <property type="project" value="UniProtKB-UniRule"/>
</dbReference>
<dbReference type="NCBIfam" id="TIGR00256">
    <property type="entry name" value="D-aminoacyl-tRNA deacylase"/>
    <property type="match status" value="1"/>
</dbReference>
<proteinExistence type="inferred from homology"/>
<keyword evidence="2" id="KW-0694">RNA-binding</keyword>
<dbReference type="PANTHER" id="PTHR10472:SF5">
    <property type="entry name" value="D-AMINOACYL-TRNA DEACYLASE 1"/>
    <property type="match status" value="1"/>
</dbReference>
<dbReference type="InterPro" id="IPR023509">
    <property type="entry name" value="DTD-like_sf"/>
</dbReference>
<dbReference type="PANTHER" id="PTHR10472">
    <property type="entry name" value="D-TYROSYL-TRNA TYR DEACYLASE"/>
    <property type="match status" value="1"/>
</dbReference>
<feature type="short sequence motif" description="Gly-cisPro motif, important for rejection of L-amino acids" evidence="2">
    <location>
        <begin position="137"/>
        <end position="138"/>
    </location>
</feature>
<dbReference type="InterPro" id="IPR003732">
    <property type="entry name" value="Daa-tRNA_deacyls_DTD"/>
</dbReference>
<keyword evidence="2 3" id="KW-0378">Hydrolase</keyword>
<dbReference type="AlphaFoldDB" id="A0A938BUV0"/>
<evidence type="ECO:0000313" key="3">
    <source>
        <dbReference type="EMBL" id="MBM3332368.1"/>
    </source>
</evidence>
<keyword evidence="2" id="KW-0963">Cytoplasm</keyword>
<accession>A0A938BUV0</accession>
<dbReference type="EMBL" id="VGIR01000080">
    <property type="protein sequence ID" value="MBM3332368.1"/>
    <property type="molecule type" value="Genomic_DNA"/>
</dbReference>
<gene>
    <name evidence="2" type="primary">dtd</name>
    <name evidence="3" type="ORF">FJY68_11070</name>
</gene>
<dbReference type="GO" id="GO:0019478">
    <property type="term" value="P:D-amino acid catabolic process"/>
    <property type="evidence" value="ECO:0007669"/>
    <property type="project" value="UniProtKB-UniRule"/>
</dbReference>
<evidence type="ECO:0000256" key="2">
    <source>
        <dbReference type="HAMAP-Rule" id="MF_00518"/>
    </source>
</evidence>
<keyword evidence="2" id="KW-0820">tRNA-binding</keyword>